<gene>
    <name evidence="3" type="ORF">COO09_03005</name>
</gene>
<protein>
    <submittedName>
        <fullName evidence="3">Uncharacterized protein</fullName>
    </submittedName>
</protein>
<feature type="transmembrane region" description="Helical" evidence="2">
    <location>
        <begin position="6"/>
        <end position="27"/>
    </location>
</feature>
<comment type="caution">
    <text evidence="3">The sequence shown here is derived from an EMBL/GenBank/DDBJ whole genome shotgun (WGS) entry which is preliminary data.</text>
</comment>
<feature type="compositionally biased region" description="Low complexity" evidence="1">
    <location>
        <begin position="35"/>
        <end position="46"/>
    </location>
</feature>
<feature type="compositionally biased region" description="Polar residues" evidence="1">
    <location>
        <begin position="62"/>
        <end position="75"/>
    </location>
</feature>
<reference evidence="3 4" key="1">
    <citation type="submission" date="2017-09" db="EMBL/GenBank/DDBJ databases">
        <title>The Catabolism of 3,6-Dichlorosalicylic acid is Initiated by the Cytochrome P450 Monooxygenase DsmABC in Rhizorhabdus dicambivorans Ndbn-20.</title>
        <authorList>
            <person name="Na L."/>
        </authorList>
    </citation>
    <scope>NUCLEOTIDE SEQUENCE [LARGE SCALE GENOMIC DNA]</scope>
    <source>
        <strain evidence="3 4">Ndbn-20m</strain>
    </source>
</reference>
<sequence>MQRVRIGITGLAVVFLVVLLAAAIVGFRTKERTAETNAAANASEAPPTDPLAELGVAPGGTPSDSSATRSDPSTP</sequence>
<evidence type="ECO:0000313" key="3">
    <source>
        <dbReference type="EMBL" id="PCE43906.1"/>
    </source>
</evidence>
<accession>A0A2A4G0A6</accession>
<keyword evidence="4" id="KW-1185">Reference proteome</keyword>
<proteinExistence type="predicted"/>
<keyword evidence="2" id="KW-0472">Membrane</keyword>
<evidence type="ECO:0000313" key="4">
    <source>
        <dbReference type="Proteomes" id="UP000218934"/>
    </source>
</evidence>
<evidence type="ECO:0000256" key="2">
    <source>
        <dbReference type="SAM" id="Phobius"/>
    </source>
</evidence>
<keyword evidence="2" id="KW-0812">Transmembrane</keyword>
<feature type="region of interest" description="Disordered" evidence="1">
    <location>
        <begin position="33"/>
        <end position="75"/>
    </location>
</feature>
<dbReference type="EMBL" id="NWUF01000002">
    <property type="protein sequence ID" value="PCE43906.1"/>
    <property type="molecule type" value="Genomic_DNA"/>
</dbReference>
<dbReference type="Proteomes" id="UP000218934">
    <property type="component" value="Unassembled WGS sequence"/>
</dbReference>
<name>A0A2A4G0A6_9SPHN</name>
<dbReference type="KEGG" id="rdi:CMV14_21145"/>
<dbReference type="AlphaFoldDB" id="A0A2A4G0A6"/>
<evidence type="ECO:0000256" key="1">
    <source>
        <dbReference type="SAM" id="MobiDB-lite"/>
    </source>
</evidence>
<keyword evidence="2" id="KW-1133">Transmembrane helix</keyword>
<organism evidence="3 4">
    <name type="scientific">Rhizorhabdus dicambivorans</name>
    <dbReference type="NCBI Taxonomy" id="1850238"/>
    <lineage>
        <taxon>Bacteria</taxon>
        <taxon>Pseudomonadati</taxon>
        <taxon>Pseudomonadota</taxon>
        <taxon>Alphaproteobacteria</taxon>
        <taxon>Sphingomonadales</taxon>
        <taxon>Sphingomonadaceae</taxon>
        <taxon>Rhizorhabdus</taxon>
    </lineage>
</organism>